<dbReference type="GO" id="GO:0051213">
    <property type="term" value="F:dioxygenase activity"/>
    <property type="evidence" value="ECO:0007669"/>
    <property type="project" value="UniProtKB-KW"/>
</dbReference>
<reference evidence="2" key="1">
    <citation type="journal article" date="2019" name="Int. J. Syst. Evol. Microbiol.">
        <title>The Global Catalogue of Microorganisms (GCM) 10K type strain sequencing project: providing services to taxonomists for standard genome sequencing and annotation.</title>
        <authorList>
            <consortium name="The Broad Institute Genomics Platform"/>
            <consortium name="The Broad Institute Genome Sequencing Center for Infectious Disease"/>
            <person name="Wu L."/>
            <person name="Ma J."/>
        </authorList>
    </citation>
    <scope>NUCLEOTIDE SEQUENCE [LARGE SCALE GENOMIC DNA]</scope>
    <source>
        <strain evidence="2">CGMCC 1.3240</strain>
    </source>
</reference>
<dbReference type="InterPro" id="IPR008775">
    <property type="entry name" value="Phytyl_CoA_dOase-like"/>
</dbReference>
<dbReference type="RefSeq" id="WP_379190840.1">
    <property type="nucleotide sequence ID" value="NZ_JBHSOW010000092.1"/>
</dbReference>
<dbReference type="Pfam" id="PF05721">
    <property type="entry name" value="PhyH"/>
    <property type="match status" value="1"/>
</dbReference>
<gene>
    <name evidence="1" type="ORF">ACFPYJ_24445</name>
</gene>
<evidence type="ECO:0000313" key="2">
    <source>
        <dbReference type="Proteomes" id="UP001596047"/>
    </source>
</evidence>
<keyword evidence="1" id="KW-0223">Dioxygenase</keyword>
<organism evidence="1 2">
    <name type="scientific">Paenibacillus solisilvae</name>
    <dbReference type="NCBI Taxonomy" id="2486751"/>
    <lineage>
        <taxon>Bacteria</taxon>
        <taxon>Bacillati</taxon>
        <taxon>Bacillota</taxon>
        <taxon>Bacilli</taxon>
        <taxon>Bacillales</taxon>
        <taxon>Paenibacillaceae</taxon>
        <taxon>Paenibacillus</taxon>
    </lineage>
</organism>
<dbReference type="SUPFAM" id="SSF51197">
    <property type="entry name" value="Clavaminate synthase-like"/>
    <property type="match status" value="1"/>
</dbReference>
<name>A0ABW0W585_9BACL</name>
<protein>
    <submittedName>
        <fullName evidence="1">Phytanoyl-CoA dioxygenase family protein</fullName>
    </submittedName>
</protein>
<dbReference type="Proteomes" id="UP001596047">
    <property type="component" value="Unassembled WGS sequence"/>
</dbReference>
<keyword evidence="1" id="KW-0560">Oxidoreductase</keyword>
<accession>A0ABW0W585</accession>
<comment type="caution">
    <text evidence="1">The sequence shown here is derived from an EMBL/GenBank/DDBJ whole genome shotgun (WGS) entry which is preliminary data.</text>
</comment>
<proteinExistence type="predicted"/>
<dbReference type="PANTHER" id="PTHR40128:SF1">
    <property type="entry name" value="PHYTANOYL-COA HYDROXYLASE"/>
    <property type="match status" value="1"/>
</dbReference>
<keyword evidence="2" id="KW-1185">Reference proteome</keyword>
<evidence type="ECO:0000313" key="1">
    <source>
        <dbReference type="EMBL" id="MFC5652209.1"/>
    </source>
</evidence>
<dbReference type="PANTHER" id="PTHR40128">
    <property type="entry name" value="EXPRESSED PROTEIN"/>
    <property type="match status" value="1"/>
</dbReference>
<sequence>MVKVKIGERELEMNGPYLTELRDSNDILHDEEALRLRMKEDGYLLIRGFHDRQEVLDAKRVFLERIAEQGKLEPGTAIEDAIINKANKAANFQGSEKQPEELLRVVNGTRTMAFFERFLGGTPLTYDYKWVRAVCHGGFTGAHYDIVYMGRGTRNLYTLWTPLGDISYELGGLAVLLGSQHFDRIRETYGQMDVDRDRIDGWFTDDPLELAQKYGGRWATTEFKAGDAILFGMYTMHGSLTNQTNQYRLSADTRYQLQSEPVDERWVGAKPKGHYAWHSGKTIPMEEARAKWGV</sequence>
<dbReference type="Gene3D" id="2.60.120.620">
    <property type="entry name" value="q2cbj1_9rhob like domain"/>
    <property type="match status" value="1"/>
</dbReference>
<dbReference type="EMBL" id="JBHSOW010000092">
    <property type="protein sequence ID" value="MFC5652209.1"/>
    <property type="molecule type" value="Genomic_DNA"/>
</dbReference>